<name>A0A1F7I4B0_9BACT</name>
<evidence type="ECO:0000313" key="3">
    <source>
        <dbReference type="Proteomes" id="UP000176803"/>
    </source>
</evidence>
<evidence type="ECO:0000313" key="2">
    <source>
        <dbReference type="EMBL" id="OGK38215.1"/>
    </source>
</evidence>
<comment type="caution">
    <text evidence="2">The sequence shown here is derived from an EMBL/GenBank/DDBJ whole genome shotgun (WGS) entry which is preliminary data.</text>
</comment>
<dbReference type="Proteomes" id="UP000176803">
    <property type="component" value="Unassembled WGS sequence"/>
</dbReference>
<organism evidence="2 3">
    <name type="scientific">Candidatus Roizmanbacteria bacterium RIFCSPHIGHO2_12_FULL_41_11</name>
    <dbReference type="NCBI Taxonomy" id="1802052"/>
    <lineage>
        <taxon>Bacteria</taxon>
        <taxon>Candidatus Roizmaniibacteriota</taxon>
    </lineage>
</organism>
<feature type="transmembrane region" description="Helical" evidence="1">
    <location>
        <begin position="16"/>
        <end position="38"/>
    </location>
</feature>
<accession>A0A1F7I4B0</accession>
<protein>
    <submittedName>
        <fullName evidence="2">Uncharacterized protein</fullName>
    </submittedName>
</protein>
<keyword evidence="1" id="KW-0472">Membrane</keyword>
<evidence type="ECO:0000256" key="1">
    <source>
        <dbReference type="SAM" id="Phobius"/>
    </source>
</evidence>
<dbReference type="AlphaFoldDB" id="A0A1F7I4B0"/>
<keyword evidence="1" id="KW-1133">Transmembrane helix</keyword>
<dbReference type="EMBL" id="MGAC01000020">
    <property type="protein sequence ID" value="OGK38215.1"/>
    <property type="molecule type" value="Genomic_DNA"/>
</dbReference>
<reference evidence="2 3" key="1">
    <citation type="journal article" date="2016" name="Nat. Commun.">
        <title>Thousands of microbial genomes shed light on interconnected biogeochemical processes in an aquifer system.</title>
        <authorList>
            <person name="Anantharaman K."/>
            <person name="Brown C.T."/>
            <person name="Hug L.A."/>
            <person name="Sharon I."/>
            <person name="Castelle C.J."/>
            <person name="Probst A.J."/>
            <person name="Thomas B.C."/>
            <person name="Singh A."/>
            <person name="Wilkins M.J."/>
            <person name="Karaoz U."/>
            <person name="Brodie E.L."/>
            <person name="Williams K.H."/>
            <person name="Hubbard S.S."/>
            <person name="Banfield J.F."/>
        </authorList>
    </citation>
    <scope>NUCLEOTIDE SEQUENCE [LARGE SCALE GENOMIC DNA]</scope>
</reference>
<sequence length="362" mass="40798">MTLTEFSYYSRKMAPLIVILILVILIFFAAFQLLLVYFKGEKRTVTGSSSQTVTPTIAISPTFNKISAPQLADVKPSNGAKYVMDTIDGQPITATSAANVYLLPKQSDNFGYLSKIYLMARAMGFDTDVTKHRLLENKRVVFYDGLRKLIIDITDFNFNYQYTITKDNTQFQAVTTVDTNSVEETAIEFLRKLDRYPQELAQGKRNYVYMKFNPDTNELSILPSATTDTNMVEVDFYRPDIGDLPVVSPKFFNSSHYVVLALTSEGPKVVRAQMTLYEKSINNIGVYPLKTGEAAWKELQEGGGLIVSGQDAVQGEVKIKNMYLAYLDLEDYQPYLQPVFVFLGEGNFVAYVPAITKEYLTP</sequence>
<gene>
    <name evidence="2" type="ORF">A3F03_02895</name>
</gene>
<proteinExistence type="predicted"/>
<keyword evidence="1" id="KW-0812">Transmembrane</keyword>